<gene>
    <name evidence="1" type="ORF">HLB09_14965</name>
</gene>
<dbReference type="Proteomes" id="UP000555552">
    <property type="component" value="Unassembled WGS sequence"/>
</dbReference>
<organism evidence="1 2">
    <name type="scientific">Pseudokineococcus marinus</name>
    <dbReference type="NCBI Taxonomy" id="351215"/>
    <lineage>
        <taxon>Bacteria</taxon>
        <taxon>Bacillati</taxon>
        <taxon>Actinomycetota</taxon>
        <taxon>Actinomycetes</taxon>
        <taxon>Kineosporiales</taxon>
        <taxon>Kineosporiaceae</taxon>
        <taxon>Pseudokineococcus</taxon>
    </lineage>
</organism>
<evidence type="ECO:0000313" key="1">
    <source>
        <dbReference type="EMBL" id="NNH24363.1"/>
    </source>
</evidence>
<name>A0A849BSG7_9ACTN</name>
<evidence type="ECO:0000313" key="2">
    <source>
        <dbReference type="Proteomes" id="UP000555552"/>
    </source>
</evidence>
<proteinExistence type="predicted"/>
<accession>A0A849BSG7</accession>
<keyword evidence="1" id="KW-0413">Isomerase</keyword>
<protein>
    <submittedName>
        <fullName evidence="1">Phosphosugar isomerase</fullName>
    </submittedName>
</protein>
<feature type="non-terminal residue" evidence="1">
    <location>
        <position position="79"/>
    </location>
</feature>
<dbReference type="AlphaFoldDB" id="A0A849BSG7"/>
<keyword evidence="2" id="KW-1185">Reference proteome</keyword>
<comment type="caution">
    <text evidence="1">The sequence shown here is derived from an EMBL/GenBank/DDBJ whole genome shotgun (WGS) entry which is preliminary data.</text>
</comment>
<dbReference type="EMBL" id="JABEMA010000333">
    <property type="protein sequence ID" value="NNH24363.1"/>
    <property type="molecule type" value="Genomic_DNA"/>
</dbReference>
<reference evidence="1 2" key="1">
    <citation type="submission" date="2020-05" db="EMBL/GenBank/DDBJ databases">
        <title>MicrobeNet Type strains.</title>
        <authorList>
            <person name="Nicholson A.C."/>
        </authorList>
    </citation>
    <scope>NUCLEOTIDE SEQUENCE [LARGE SCALE GENOMIC DNA]</scope>
    <source>
        <strain evidence="1 2">JCM 14547</strain>
    </source>
</reference>
<dbReference type="GO" id="GO:0016853">
    <property type="term" value="F:isomerase activity"/>
    <property type="evidence" value="ECO:0007669"/>
    <property type="project" value="UniProtKB-KW"/>
</dbReference>
<sequence>MADLDEALLDDADRLAAADPSSVLRALAGAGAQVRRALELVEESPAARWGREDRPRAVVVAARGGATVVAGALEALAGQ</sequence>